<proteinExistence type="predicted"/>
<dbReference type="AlphaFoldDB" id="A0A9P0MB07"/>
<dbReference type="EMBL" id="CAKOFQ010007834">
    <property type="protein sequence ID" value="CAH2008819.1"/>
    <property type="molecule type" value="Genomic_DNA"/>
</dbReference>
<name>A0A9P0MB07_ACAOB</name>
<dbReference type="Proteomes" id="UP001152888">
    <property type="component" value="Unassembled WGS sequence"/>
</dbReference>
<keyword evidence="2" id="KW-1185">Reference proteome</keyword>
<evidence type="ECO:0000313" key="1">
    <source>
        <dbReference type="EMBL" id="CAH2008819.1"/>
    </source>
</evidence>
<protein>
    <submittedName>
        <fullName evidence="1">Uncharacterized protein</fullName>
    </submittedName>
</protein>
<evidence type="ECO:0000313" key="2">
    <source>
        <dbReference type="Proteomes" id="UP001152888"/>
    </source>
</evidence>
<reference evidence="1" key="1">
    <citation type="submission" date="2022-03" db="EMBL/GenBank/DDBJ databases">
        <authorList>
            <person name="Sayadi A."/>
        </authorList>
    </citation>
    <scope>NUCLEOTIDE SEQUENCE</scope>
</reference>
<sequence length="53" mass="5999">MCILIILCRMEKPLYLTAGKFFPLTLGTVISQCIKLLDRDVDISIITYVHKAS</sequence>
<dbReference type="OrthoDB" id="7518335at2759"/>
<organism evidence="1 2">
    <name type="scientific">Acanthoscelides obtectus</name>
    <name type="common">Bean weevil</name>
    <name type="synonym">Bruchus obtectus</name>
    <dbReference type="NCBI Taxonomy" id="200917"/>
    <lineage>
        <taxon>Eukaryota</taxon>
        <taxon>Metazoa</taxon>
        <taxon>Ecdysozoa</taxon>
        <taxon>Arthropoda</taxon>
        <taxon>Hexapoda</taxon>
        <taxon>Insecta</taxon>
        <taxon>Pterygota</taxon>
        <taxon>Neoptera</taxon>
        <taxon>Endopterygota</taxon>
        <taxon>Coleoptera</taxon>
        <taxon>Polyphaga</taxon>
        <taxon>Cucujiformia</taxon>
        <taxon>Chrysomeloidea</taxon>
        <taxon>Chrysomelidae</taxon>
        <taxon>Bruchinae</taxon>
        <taxon>Bruchini</taxon>
        <taxon>Acanthoscelides</taxon>
    </lineage>
</organism>
<comment type="caution">
    <text evidence="1">The sequence shown here is derived from an EMBL/GenBank/DDBJ whole genome shotgun (WGS) entry which is preliminary data.</text>
</comment>
<accession>A0A9P0MB07</accession>
<gene>
    <name evidence="1" type="ORF">ACAOBT_LOCUS30468</name>
</gene>